<feature type="region of interest" description="Disordered" evidence="1">
    <location>
        <begin position="291"/>
        <end position="323"/>
    </location>
</feature>
<name>Q6TMM7_STRCL</name>
<dbReference type="AlphaFoldDB" id="Q6TMM7"/>
<dbReference type="KEGG" id="sclf:BB341_30565"/>
<sequence length="323" mass="35482">MGFDWDINFPTTAEIAALHGEALRSWVDTGTEAVAEIVGKPAERVRSRLTRTAGVKNLGAADDEDLRECLRVLRTWLSDPASYTPPAPKPKIQRPESIGQLPVPRTLKQAHTETTCGLCADPVKPGDLVGRMRDPKDKQFVPMGWLCAHCLYERREKPRRRDVVLRIFHHLFASSAAGLNAHECAVLRTWLTETEAPAASTAWRNDPLDTTVVRLETSVTEVKGTTWIAVPTAHTIITALLDAPGSSEAETALLRAVAQHLDEWQTNPQGIEARRYGTGVRYRAEVLKTTSRPTVLSERGGPFDLHHTPPPTAEPGDTADSTA</sequence>
<proteinExistence type="predicted"/>
<gene>
    <name evidence="2" type="ORF">pSCL2.9.69.3c</name>
</gene>
<evidence type="ECO:0000313" key="2">
    <source>
        <dbReference type="EMBL" id="AAQ93596.1"/>
    </source>
</evidence>
<geneLocation type="plasmid" evidence="2">
    <name>pSCL2</name>
</geneLocation>
<protein>
    <submittedName>
        <fullName evidence="2">Uncharacterized protein</fullName>
    </submittedName>
</protein>
<accession>Q6TMM7</accession>
<keyword evidence="2" id="KW-0614">Plasmid</keyword>
<evidence type="ECO:0000256" key="1">
    <source>
        <dbReference type="SAM" id="MobiDB-lite"/>
    </source>
</evidence>
<dbReference type="RefSeq" id="WP_003958344.1">
    <property type="nucleotide sequence ID" value="NZ_CM001017.1"/>
</dbReference>
<reference evidence="2" key="1">
    <citation type="submission" date="2003-09" db="EMBL/GenBank/DDBJ databases">
        <title>Characterization of pSCL2, a giant linear plasmid in Streptomyces clavuligerus.</title>
        <authorList>
            <person name="Wu W."/>
            <person name="Roy K.L."/>
        </authorList>
    </citation>
    <scope>NUCLEOTIDE SEQUENCE</scope>
    <source>
        <plasmid evidence="2">pSCL2</plasmid>
    </source>
</reference>
<organism evidence="2">
    <name type="scientific">Streptomyces clavuligerus</name>
    <dbReference type="NCBI Taxonomy" id="1901"/>
    <lineage>
        <taxon>Bacteria</taxon>
        <taxon>Bacillati</taxon>
        <taxon>Actinomycetota</taxon>
        <taxon>Actinomycetes</taxon>
        <taxon>Kitasatosporales</taxon>
        <taxon>Streptomycetaceae</taxon>
        <taxon>Streptomyces</taxon>
    </lineage>
</organism>
<dbReference type="EMBL" id="AY392421">
    <property type="protein sequence ID" value="AAQ93596.1"/>
    <property type="molecule type" value="Genomic_DNA"/>
</dbReference>
<accession>B5H238</accession>